<dbReference type="Proteomes" id="UP001163707">
    <property type="component" value="Chromosome"/>
</dbReference>
<protein>
    <submittedName>
        <fullName evidence="2">Uncharacterized protein</fullName>
    </submittedName>
</protein>
<reference evidence="2" key="1">
    <citation type="submission" date="2023-02" db="EMBL/GenBank/DDBJ databases">
        <title>Complete Genome Sequence of Bacillus cereus sensu lato isolate BC38B from pepper closely related to the Bacillus anthracis clade.</title>
        <authorList>
            <person name="Abdelli M."/>
            <person name="Cerar Kisek T."/>
            <person name="Falaise C."/>
            <person name="Cumont A."/>
            <person name="Giraud M."/>
            <person name="Chatoux J."/>
            <person name="Rogee S."/>
            <person name="Dadvisard M."/>
            <person name="Larigauderie G."/>
            <person name="Raynaud F."/>
            <person name="Godic Torkar K."/>
            <person name="Ramisse V."/>
        </authorList>
    </citation>
    <scope>NUCLEOTIDE SEQUENCE</scope>
    <source>
        <strain evidence="2">BC38B</strain>
    </source>
</reference>
<accession>A0AAE9PCQ5</accession>
<organism evidence="2 3">
    <name type="scientific">Bacillus cereus</name>
    <dbReference type="NCBI Taxonomy" id="1396"/>
    <lineage>
        <taxon>Bacteria</taxon>
        <taxon>Bacillati</taxon>
        <taxon>Bacillota</taxon>
        <taxon>Bacilli</taxon>
        <taxon>Bacillales</taxon>
        <taxon>Bacillaceae</taxon>
        <taxon>Bacillus</taxon>
        <taxon>Bacillus cereus group</taxon>
    </lineage>
</organism>
<name>A0AAE9PCQ5_BACCE</name>
<keyword evidence="1" id="KW-1133">Transmembrane helix</keyword>
<evidence type="ECO:0000256" key="1">
    <source>
        <dbReference type="SAM" id="Phobius"/>
    </source>
</evidence>
<dbReference type="EMBL" id="CP109872">
    <property type="protein sequence ID" value="UYW69925.1"/>
    <property type="molecule type" value="Genomic_DNA"/>
</dbReference>
<dbReference type="AlphaFoldDB" id="A0AAE9PCQ5"/>
<feature type="transmembrane region" description="Helical" evidence="1">
    <location>
        <begin position="7"/>
        <end position="24"/>
    </location>
</feature>
<gene>
    <name evidence="2" type="ORF">OK229_03260</name>
</gene>
<evidence type="ECO:0000313" key="2">
    <source>
        <dbReference type="EMBL" id="UYW69925.1"/>
    </source>
</evidence>
<proteinExistence type="predicted"/>
<dbReference type="RefSeq" id="WP_264458672.1">
    <property type="nucleotide sequence ID" value="NZ_CP109872.2"/>
</dbReference>
<keyword evidence="1" id="KW-0812">Transmembrane</keyword>
<sequence>MKSTDKLNYTFLVIILIVAINYLLLPIFDINIAGFFPRLVHVVTTYILP</sequence>
<evidence type="ECO:0000313" key="3">
    <source>
        <dbReference type="Proteomes" id="UP001163707"/>
    </source>
</evidence>
<keyword evidence="1" id="KW-0472">Membrane</keyword>